<dbReference type="PROSITE" id="PS50110">
    <property type="entry name" value="RESPONSE_REGULATORY"/>
    <property type="match status" value="1"/>
</dbReference>
<dbReference type="InterPro" id="IPR039420">
    <property type="entry name" value="WalR-like"/>
</dbReference>
<feature type="domain" description="OmpR/PhoB-type" evidence="9">
    <location>
        <begin position="124"/>
        <end position="218"/>
    </location>
</feature>
<dbReference type="Proteomes" id="UP000613768">
    <property type="component" value="Unassembled WGS sequence"/>
</dbReference>
<dbReference type="GO" id="GO:0000976">
    <property type="term" value="F:transcription cis-regulatory region binding"/>
    <property type="evidence" value="ECO:0007669"/>
    <property type="project" value="TreeGrafter"/>
</dbReference>
<dbReference type="AlphaFoldDB" id="A0AAW3ZKP3"/>
<keyword evidence="1 6" id="KW-0597">Phosphoprotein</keyword>
<dbReference type="SMART" id="SM00448">
    <property type="entry name" value="REC"/>
    <property type="match status" value="1"/>
</dbReference>
<evidence type="ECO:0000256" key="3">
    <source>
        <dbReference type="ARBA" id="ARBA00023015"/>
    </source>
</evidence>
<evidence type="ECO:0000256" key="7">
    <source>
        <dbReference type="PROSITE-ProRule" id="PRU01091"/>
    </source>
</evidence>
<dbReference type="InterPro" id="IPR001867">
    <property type="entry name" value="OmpR/PhoB-type_DNA-bd"/>
</dbReference>
<protein>
    <submittedName>
        <fullName evidence="10">Response regulator transcription factor</fullName>
    </submittedName>
</protein>
<dbReference type="EMBL" id="JACYTR010000026">
    <property type="protein sequence ID" value="MBD8526606.1"/>
    <property type="molecule type" value="Genomic_DNA"/>
</dbReference>
<dbReference type="Gene3D" id="3.40.50.2300">
    <property type="match status" value="1"/>
</dbReference>
<dbReference type="PROSITE" id="PS51755">
    <property type="entry name" value="OMPR_PHOB"/>
    <property type="match status" value="1"/>
</dbReference>
<dbReference type="RefSeq" id="WP_192030026.1">
    <property type="nucleotide sequence ID" value="NZ_JACYTR010000026.1"/>
</dbReference>
<dbReference type="InterPro" id="IPR036388">
    <property type="entry name" value="WH-like_DNA-bd_sf"/>
</dbReference>
<keyword evidence="11" id="KW-1185">Reference proteome</keyword>
<evidence type="ECO:0000259" key="8">
    <source>
        <dbReference type="PROSITE" id="PS50110"/>
    </source>
</evidence>
<dbReference type="InterPro" id="IPR011006">
    <property type="entry name" value="CheY-like_superfamily"/>
</dbReference>
<evidence type="ECO:0000313" key="11">
    <source>
        <dbReference type="Proteomes" id="UP000613768"/>
    </source>
</evidence>
<dbReference type="GO" id="GO:0006355">
    <property type="term" value="P:regulation of DNA-templated transcription"/>
    <property type="evidence" value="ECO:0007669"/>
    <property type="project" value="InterPro"/>
</dbReference>
<dbReference type="Gene3D" id="1.10.10.10">
    <property type="entry name" value="Winged helix-like DNA-binding domain superfamily/Winged helix DNA-binding domain"/>
    <property type="match status" value="1"/>
</dbReference>
<reference evidence="10 11" key="1">
    <citation type="submission" date="2020-09" db="EMBL/GenBank/DDBJ databases">
        <title>Pseudoxanthomonas sp. CAU 1598 isolated from sand of Yaerae Beach.</title>
        <authorList>
            <person name="Kim W."/>
        </authorList>
    </citation>
    <scope>NUCLEOTIDE SEQUENCE [LARGE SCALE GENOMIC DNA]</scope>
    <source>
        <strain evidence="10 11">CAU 1598</strain>
    </source>
</reference>
<dbReference type="InterPro" id="IPR016032">
    <property type="entry name" value="Sig_transdc_resp-reg_C-effctor"/>
</dbReference>
<dbReference type="GO" id="GO:0032993">
    <property type="term" value="C:protein-DNA complex"/>
    <property type="evidence" value="ECO:0007669"/>
    <property type="project" value="TreeGrafter"/>
</dbReference>
<dbReference type="GO" id="GO:0000156">
    <property type="term" value="F:phosphorelay response regulator activity"/>
    <property type="evidence" value="ECO:0007669"/>
    <property type="project" value="TreeGrafter"/>
</dbReference>
<dbReference type="PANTHER" id="PTHR48111:SF67">
    <property type="entry name" value="TRANSCRIPTIONAL REGULATORY PROTEIN TCTD"/>
    <property type="match status" value="1"/>
</dbReference>
<dbReference type="CDD" id="cd00383">
    <property type="entry name" value="trans_reg_C"/>
    <property type="match status" value="1"/>
</dbReference>
<keyword evidence="3" id="KW-0805">Transcription regulation</keyword>
<dbReference type="FunFam" id="3.40.50.2300:FF:000002">
    <property type="entry name" value="DNA-binding response regulator PhoP"/>
    <property type="match status" value="1"/>
</dbReference>
<dbReference type="InterPro" id="IPR001789">
    <property type="entry name" value="Sig_transdc_resp-reg_receiver"/>
</dbReference>
<dbReference type="Pfam" id="PF00072">
    <property type="entry name" value="Response_reg"/>
    <property type="match status" value="1"/>
</dbReference>
<feature type="DNA-binding region" description="OmpR/PhoB-type" evidence="7">
    <location>
        <begin position="124"/>
        <end position="218"/>
    </location>
</feature>
<evidence type="ECO:0000256" key="2">
    <source>
        <dbReference type="ARBA" id="ARBA00023012"/>
    </source>
</evidence>
<dbReference type="SMART" id="SM00862">
    <property type="entry name" value="Trans_reg_C"/>
    <property type="match status" value="1"/>
</dbReference>
<evidence type="ECO:0000313" key="10">
    <source>
        <dbReference type="EMBL" id="MBD8526606.1"/>
    </source>
</evidence>
<feature type="modified residue" description="4-aspartylphosphate" evidence="6">
    <location>
        <position position="51"/>
    </location>
</feature>
<sequence>MRVLLVEDDASLGAGLQTALRSAGYTVDLLTDGNAAVLAAEHGHAEAMVLDLGLPRLDGMQVIQRLRAQASDLPILVLTARDRVSERVAALDAGADDFLGKPFDLSELQARLRALIRRRAGRRSETLSCGSLVLDPAKFEARIDGQRLELPRREFALLRLLVEGAGRVVSKDALQQHLYGWDDDVGSNALEVHVHHLRKKLPNDWIRTVRGVGYMLIEQPGAA</sequence>
<name>A0AAW3ZKP3_9GAMM</name>
<dbReference type="GO" id="GO:0005829">
    <property type="term" value="C:cytosol"/>
    <property type="evidence" value="ECO:0007669"/>
    <property type="project" value="TreeGrafter"/>
</dbReference>
<keyword evidence="2" id="KW-0902">Two-component regulatory system</keyword>
<organism evidence="10 11">
    <name type="scientific">Pseudomarimonas arenosa</name>
    <dbReference type="NCBI Taxonomy" id="2774145"/>
    <lineage>
        <taxon>Bacteria</taxon>
        <taxon>Pseudomonadati</taxon>
        <taxon>Pseudomonadota</taxon>
        <taxon>Gammaproteobacteria</taxon>
        <taxon>Lysobacterales</taxon>
        <taxon>Lysobacteraceae</taxon>
        <taxon>Pseudomarimonas</taxon>
    </lineage>
</organism>
<keyword evidence="4 7" id="KW-0238">DNA-binding</keyword>
<feature type="domain" description="Response regulatory" evidence="8">
    <location>
        <begin position="2"/>
        <end position="116"/>
    </location>
</feature>
<dbReference type="Pfam" id="PF00486">
    <property type="entry name" value="Trans_reg_C"/>
    <property type="match status" value="1"/>
</dbReference>
<comment type="caution">
    <text evidence="10">The sequence shown here is derived from an EMBL/GenBank/DDBJ whole genome shotgun (WGS) entry which is preliminary data.</text>
</comment>
<dbReference type="SUPFAM" id="SSF52172">
    <property type="entry name" value="CheY-like"/>
    <property type="match status" value="1"/>
</dbReference>
<evidence type="ECO:0000259" key="9">
    <source>
        <dbReference type="PROSITE" id="PS51755"/>
    </source>
</evidence>
<evidence type="ECO:0000256" key="1">
    <source>
        <dbReference type="ARBA" id="ARBA00022553"/>
    </source>
</evidence>
<accession>A0AAW3ZKP3</accession>
<evidence type="ECO:0000256" key="6">
    <source>
        <dbReference type="PROSITE-ProRule" id="PRU00169"/>
    </source>
</evidence>
<dbReference type="SUPFAM" id="SSF46894">
    <property type="entry name" value="C-terminal effector domain of the bipartite response regulators"/>
    <property type="match status" value="1"/>
</dbReference>
<evidence type="ECO:0000256" key="5">
    <source>
        <dbReference type="ARBA" id="ARBA00023163"/>
    </source>
</evidence>
<proteinExistence type="predicted"/>
<evidence type="ECO:0000256" key="4">
    <source>
        <dbReference type="ARBA" id="ARBA00023125"/>
    </source>
</evidence>
<gene>
    <name evidence="10" type="ORF">IFO71_12750</name>
</gene>
<dbReference type="PANTHER" id="PTHR48111">
    <property type="entry name" value="REGULATOR OF RPOS"/>
    <property type="match status" value="1"/>
</dbReference>
<keyword evidence="5" id="KW-0804">Transcription</keyword>